<accession>A0A383CSK3</accession>
<evidence type="ECO:0000256" key="1">
    <source>
        <dbReference type="ARBA" id="ARBA00023172"/>
    </source>
</evidence>
<dbReference type="AlphaFoldDB" id="A0A383CSK3"/>
<dbReference type="SUPFAM" id="SSF56349">
    <property type="entry name" value="DNA breaking-rejoining enzymes"/>
    <property type="match status" value="1"/>
</dbReference>
<feature type="domain" description="Tyr recombinase" evidence="2">
    <location>
        <begin position="15"/>
        <end position="197"/>
    </location>
</feature>
<dbReference type="GO" id="GO:0003677">
    <property type="term" value="F:DNA binding"/>
    <property type="evidence" value="ECO:0007669"/>
    <property type="project" value="InterPro"/>
</dbReference>
<keyword evidence="1" id="KW-0233">DNA recombination</keyword>
<dbReference type="Gene3D" id="1.10.443.10">
    <property type="entry name" value="Intergrase catalytic core"/>
    <property type="match status" value="1"/>
</dbReference>
<protein>
    <recommendedName>
        <fullName evidence="2">Tyr recombinase domain-containing protein</fullName>
    </recommendedName>
</protein>
<evidence type="ECO:0000313" key="3">
    <source>
        <dbReference type="EMBL" id="SVE35020.1"/>
    </source>
</evidence>
<dbReference type="GO" id="GO:0006310">
    <property type="term" value="P:DNA recombination"/>
    <property type="evidence" value="ECO:0007669"/>
    <property type="project" value="UniProtKB-KW"/>
</dbReference>
<gene>
    <name evidence="3" type="ORF">METZ01_LOCUS487874</name>
</gene>
<dbReference type="Pfam" id="PF00589">
    <property type="entry name" value="Phage_integrase"/>
    <property type="match status" value="1"/>
</dbReference>
<dbReference type="InterPro" id="IPR011010">
    <property type="entry name" value="DNA_brk_join_enz"/>
</dbReference>
<name>A0A383CSK3_9ZZZZ</name>
<feature type="non-terminal residue" evidence="3">
    <location>
        <position position="1"/>
    </location>
</feature>
<dbReference type="GO" id="GO:0015074">
    <property type="term" value="P:DNA integration"/>
    <property type="evidence" value="ECO:0007669"/>
    <property type="project" value="InterPro"/>
</dbReference>
<dbReference type="EMBL" id="UINC01211215">
    <property type="protein sequence ID" value="SVE35020.1"/>
    <property type="molecule type" value="Genomic_DNA"/>
</dbReference>
<dbReference type="InterPro" id="IPR013762">
    <property type="entry name" value="Integrase-like_cat_sf"/>
</dbReference>
<dbReference type="PROSITE" id="PS51898">
    <property type="entry name" value="TYR_RECOMBINASE"/>
    <property type="match status" value="1"/>
</dbReference>
<evidence type="ECO:0000259" key="2">
    <source>
        <dbReference type="PROSITE" id="PS51898"/>
    </source>
</evidence>
<reference evidence="3" key="1">
    <citation type="submission" date="2018-05" db="EMBL/GenBank/DDBJ databases">
        <authorList>
            <person name="Lanie J.A."/>
            <person name="Ng W.-L."/>
            <person name="Kazmierczak K.M."/>
            <person name="Andrzejewski T.M."/>
            <person name="Davidsen T.M."/>
            <person name="Wayne K.J."/>
            <person name="Tettelin H."/>
            <person name="Glass J.I."/>
            <person name="Rusch D."/>
            <person name="Podicherti R."/>
            <person name="Tsui H.-C.T."/>
            <person name="Winkler M.E."/>
        </authorList>
    </citation>
    <scope>NUCLEOTIDE SEQUENCE</scope>
</reference>
<organism evidence="3">
    <name type="scientific">marine metagenome</name>
    <dbReference type="NCBI Taxonomy" id="408172"/>
    <lineage>
        <taxon>unclassified sequences</taxon>
        <taxon>metagenomes</taxon>
        <taxon>ecological metagenomes</taxon>
    </lineage>
</organism>
<sequence>IDVPVKIKKLSVINPPVNYFSNADFKIILQNVKKGFPHGEAAMGDDDRELFVSAYRLYRDAGLRLAEPFNNELKSDDGGYRLKIIGSTTKNSYLRYVHLTEQQAMTVIQMNEWLGRQLKTRKNRYGTIKVFSRVFSKALRMARLKGKLHDLRKTFATRLYFLTGQEFTLCYALGHTDTSMTKQYTNLDKVELKRAFPDIVAMKDSNSGVKKPVRGHNQGDTELYSNFGFMHVT</sequence>
<dbReference type="InterPro" id="IPR002104">
    <property type="entry name" value="Integrase_catalytic"/>
</dbReference>
<proteinExistence type="predicted"/>